<dbReference type="InterPro" id="IPR050465">
    <property type="entry name" value="UPF0194_transport"/>
</dbReference>
<evidence type="ECO:0000256" key="1">
    <source>
        <dbReference type="ARBA" id="ARBA00004196"/>
    </source>
</evidence>
<feature type="domain" description="YbhG-like alpha-helical hairpin" evidence="4">
    <location>
        <begin position="70"/>
        <end position="198"/>
    </location>
</feature>
<evidence type="ECO:0000313" key="7">
    <source>
        <dbReference type="Proteomes" id="UP000092565"/>
    </source>
</evidence>
<keyword evidence="7" id="KW-1185">Reference proteome</keyword>
<feature type="coiled-coil region" evidence="3">
    <location>
        <begin position="142"/>
        <end position="197"/>
    </location>
</feature>
<evidence type="ECO:0000313" key="6">
    <source>
        <dbReference type="EMBL" id="MDE4164946.1"/>
    </source>
</evidence>
<evidence type="ECO:0000313" key="8">
    <source>
        <dbReference type="Proteomes" id="UP001218364"/>
    </source>
</evidence>
<evidence type="ECO:0000259" key="4">
    <source>
        <dbReference type="Pfam" id="PF25881"/>
    </source>
</evidence>
<dbReference type="EMBL" id="CP015124">
    <property type="protein sequence ID" value="ANP35374.1"/>
    <property type="molecule type" value="Genomic_DNA"/>
</dbReference>
<reference evidence="5 7" key="1">
    <citation type="submission" date="2016-04" db="EMBL/GenBank/DDBJ databases">
        <authorList>
            <person name="Evans L.H."/>
            <person name="Alamgir A."/>
            <person name="Owens N."/>
            <person name="Weber N.D."/>
            <person name="Virtaneva K."/>
            <person name="Barbian K."/>
            <person name="Babar A."/>
            <person name="Rosenke K."/>
        </authorList>
    </citation>
    <scope>NUCLEOTIDE SEQUENCE [LARGE SCALE GENOMIC DNA]</scope>
    <source>
        <strain evidence="5 7">JL2886</strain>
    </source>
</reference>
<dbReference type="PANTHER" id="PTHR32347:SF29">
    <property type="entry name" value="UPF0194 MEMBRANE PROTEIN YBHG"/>
    <property type="match status" value="1"/>
</dbReference>
<comment type="subcellular location">
    <subcellularLocation>
        <location evidence="1">Cell envelope</location>
    </subcellularLocation>
</comment>
<accession>A0A1B0ZMQ7</accession>
<dbReference type="InterPro" id="IPR059052">
    <property type="entry name" value="HH_YbhG-like"/>
</dbReference>
<dbReference type="Gene3D" id="2.40.50.100">
    <property type="match status" value="1"/>
</dbReference>
<evidence type="ECO:0000313" key="5">
    <source>
        <dbReference type="EMBL" id="ANP35374.1"/>
    </source>
</evidence>
<proteinExistence type="predicted"/>
<evidence type="ECO:0000256" key="3">
    <source>
        <dbReference type="SAM" id="Coils"/>
    </source>
</evidence>
<protein>
    <submittedName>
        <fullName evidence="6">HlyD family efflux transporter periplasmic adaptor subunit</fullName>
    </submittedName>
    <submittedName>
        <fullName evidence="5">Membrane protein</fullName>
    </submittedName>
</protein>
<dbReference type="PANTHER" id="PTHR32347">
    <property type="entry name" value="EFFLUX SYSTEM COMPONENT YKNX-RELATED"/>
    <property type="match status" value="1"/>
</dbReference>
<dbReference type="EMBL" id="JARCJK010000001">
    <property type="protein sequence ID" value="MDE4164946.1"/>
    <property type="molecule type" value="Genomic_DNA"/>
</dbReference>
<evidence type="ECO:0000256" key="2">
    <source>
        <dbReference type="ARBA" id="ARBA00023054"/>
    </source>
</evidence>
<reference evidence="6 8" key="2">
    <citation type="submission" date="2023-02" db="EMBL/GenBank/DDBJ databases">
        <title>Population genomics of bacteria associated with diatom.</title>
        <authorList>
            <person name="Xie J."/>
            <person name="Wang H."/>
        </authorList>
    </citation>
    <scope>NUCLEOTIDE SEQUENCE [LARGE SCALE GENOMIC DNA]</scope>
    <source>
        <strain evidence="6 8">PT47_8</strain>
    </source>
</reference>
<dbReference type="SUPFAM" id="SSF111369">
    <property type="entry name" value="HlyD-like secretion proteins"/>
    <property type="match status" value="1"/>
</dbReference>
<organism evidence="5 7">
    <name type="scientific">Phaeobacter gallaeciensis</name>
    <dbReference type="NCBI Taxonomy" id="60890"/>
    <lineage>
        <taxon>Bacteria</taxon>
        <taxon>Pseudomonadati</taxon>
        <taxon>Pseudomonadota</taxon>
        <taxon>Alphaproteobacteria</taxon>
        <taxon>Rhodobacterales</taxon>
        <taxon>Roseobacteraceae</taxon>
        <taxon>Phaeobacter</taxon>
    </lineage>
</organism>
<gene>
    <name evidence="5" type="ORF">JL2886_00443</name>
    <name evidence="6" type="ORF">PXK24_04535</name>
</gene>
<name>A0A1B0ZMQ7_9RHOB</name>
<keyword evidence="2 3" id="KW-0175">Coiled coil</keyword>
<sequence>MMSFMVQATRALFALPFLIPSCQGPDTHVALGVLARERVALTATANEIITELPVAEGQSVTAGTVLVQLDDRLAQANLDVTLANRAQAQADLERLQTGAREEEIAIAQSRVDGTRAVYHEAQSTVERNSQLLKRGTITQASLDQDIARRNAALAELQSAEQALLEIETGAREEDIRIAEAKLRAADAQVAAEQIRLQNLTIVASRDGILDNLPWSLGERVPMGSPVAILLTDDRPFARIYVPEPARAGLKIGAEVQVEVDGIEGRFSGTVRWIKSEPAFTPYYALNKEQRSRLVYMAEVDMPPQAGDLPVGLPVTAYLP</sequence>
<dbReference type="GO" id="GO:0030313">
    <property type="term" value="C:cell envelope"/>
    <property type="evidence" value="ECO:0007669"/>
    <property type="project" value="UniProtKB-SubCell"/>
</dbReference>
<dbReference type="RefSeq" id="WP_065270503.1">
    <property type="nucleotide sequence ID" value="NZ_CP015124.1"/>
</dbReference>
<dbReference type="AlphaFoldDB" id="A0A1B0ZMQ7"/>
<dbReference type="Proteomes" id="UP001218364">
    <property type="component" value="Unassembled WGS sequence"/>
</dbReference>
<dbReference type="Proteomes" id="UP000092565">
    <property type="component" value="Chromosome"/>
</dbReference>
<dbReference type="Gene3D" id="1.10.287.470">
    <property type="entry name" value="Helix hairpin bin"/>
    <property type="match status" value="1"/>
</dbReference>
<dbReference type="Pfam" id="PF25881">
    <property type="entry name" value="HH_YBHG"/>
    <property type="match status" value="1"/>
</dbReference>